<comment type="caution">
    <text evidence="6">The sequence shown here is derived from an EMBL/GenBank/DDBJ whole genome shotgun (WGS) entry which is preliminary data.</text>
</comment>
<evidence type="ECO:0000256" key="2">
    <source>
        <dbReference type="ARBA" id="ARBA00022448"/>
    </source>
</evidence>
<dbReference type="InterPro" id="IPR028081">
    <property type="entry name" value="Leu-bd"/>
</dbReference>
<proteinExistence type="inferred from homology"/>
<protein>
    <submittedName>
        <fullName evidence="6">ABC transporter substrate-binding protein</fullName>
    </submittedName>
</protein>
<dbReference type="GO" id="GO:0006865">
    <property type="term" value="P:amino acid transport"/>
    <property type="evidence" value="ECO:0007669"/>
    <property type="project" value="UniProtKB-KW"/>
</dbReference>
<dbReference type="InterPro" id="IPR051010">
    <property type="entry name" value="BCAA_transport"/>
</dbReference>
<dbReference type="CDD" id="cd06333">
    <property type="entry name" value="PBP1_ABC_RPA1789-like"/>
    <property type="match status" value="1"/>
</dbReference>
<feature type="domain" description="Leucine-binding protein" evidence="5">
    <location>
        <begin position="69"/>
        <end position="414"/>
    </location>
</feature>
<dbReference type="Gene3D" id="3.40.50.2300">
    <property type="match status" value="2"/>
</dbReference>
<evidence type="ECO:0000313" key="6">
    <source>
        <dbReference type="EMBL" id="TMI77823.1"/>
    </source>
</evidence>
<keyword evidence="3" id="KW-0732">Signal</keyword>
<gene>
    <name evidence="6" type="ORF">E6H03_13175</name>
</gene>
<dbReference type="PRINTS" id="PR00337">
    <property type="entry name" value="LEUILEVALBP"/>
</dbReference>
<reference evidence="6 7" key="1">
    <citation type="journal article" date="2019" name="Nat. Microbiol.">
        <title>Mediterranean grassland soil C-N compound turnover is dependent on rainfall and depth, and is mediated by genomically divergent microorganisms.</title>
        <authorList>
            <person name="Diamond S."/>
            <person name="Andeer P.F."/>
            <person name="Li Z."/>
            <person name="Crits-Christoph A."/>
            <person name="Burstein D."/>
            <person name="Anantharaman K."/>
            <person name="Lane K.R."/>
            <person name="Thomas B.C."/>
            <person name="Pan C."/>
            <person name="Northen T.R."/>
            <person name="Banfield J.F."/>
        </authorList>
    </citation>
    <scope>NUCLEOTIDE SEQUENCE [LARGE SCALE GENOMIC DNA]</scope>
    <source>
        <strain evidence="6">NP_6</strain>
    </source>
</reference>
<name>A0A537J2T0_9BACT</name>
<comment type="similarity">
    <text evidence="1">Belongs to the leucine-binding protein family.</text>
</comment>
<evidence type="ECO:0000256" key="3">
    <source>
        <dbReference type="ARBA" id="ARBA00022729"/>
    </source>
</evidence>
<evidence type="ECO:0000313" key="7">
    <source>
        <dbReference type="Proteomes" id="UP000318093"/>
    </source>
</evidence>
<dbReference type="InterPro" id="IPR028082">
    <property type="entry name" value="Peripla_BP_I"/>
</dbReference>
<dbReference type="PANTHER" id="PTHR30483:SF38">
    <property type="entry name" value="BLR7848 PROTEIN"/>
    <property type="match status" value="1"/>
</dbReference>
<evidence type="ECO:0000256" key="1">
    <source>
        <dbReference type="ARBA" id="ARBA00010062"/>
    </source>
</evidence>
<dbReference type="PANTHER" id="PTHR30483">
    <property type="entry name" value="LEUCINE-SPECIFIC-BINDING PROTEIN"/>
    <property type="match status" value="1"/>
</dbReference>
<keyword evidence="2" id="KW-0813">Transport</keyword>
<keyword evidence="4" id="KW-0029">Amino-acid transport</keyword>
<dbReference type="EMBL" id="VBAN01000475">
    <property type="protein sequence ID" value="TMI77823.1"/>
    <property type="molecule type" value="Genomic_DNA"/>
</dbReference>
<dbReference type="Proteomes" id="UP000318093">
    <property type="component" value="Unassembled WGS sequence"/>
</dbReference>
<organism evidence="6 7">
    <name type="scientific">Candidatus Segetimicrobium genomatis</name>
    <dbReference type="NCBI Taxonomy" id="2569760"/>
    <lineage>
        <taxon>Bacteria</taxon>
        <taxon>Bacillati</taxon>
        <taxon>Candidatus Sysuimicrobiota</taxon>
        <taxon>Candidatus Sysuimicrobiia</taxon>
        <taxon>Candidatus Sysuimicrobiales</taxon>
        <taxon>Candidatus Segetimicrobiaceae</taxon>
        <taxon>Candidatus Segetimicrobium</taxon>
    </lineage>
</organism>
<accession>A0A537J2T0</accession>
<dbReference type="SUPFAM" id="SSF53822">
    <property type="entry name" value="Periplasmic binding protein-like I"/>
    <property type="match status" value="1"/>
</dbReference>
<dbReference type="AlphaFoldDB" id="A0A537J2T0"/>
<sequence length="422" mass="44650">MLPSYQAAASREGFERRPYNTAPVRCCETWGVVITQAALPRRLTIIALAAALAAGLAASGRPALGQGGPIRIGAVFAVTGPAGSLGKPEKDTAAMLQDQLAAAGGIAGRPVQIITYDSEADPTKAVLLMKKAVTEDGVVAVVGGTTSPESQPMADYAMAAEIPFMSVAASTTLSVPARAWVFQMPQRNDIAAATAMQYLVALRVKTFAFLYRNDDFGQDGLVGFRTYARQRGITVVDTEPFAAIDTDLSAQVARARIKNPEAMVVWSTPPTAAIAAKNIRQLGVQVPILESHGIANRAFIQLAGPAAEGVVFPAGKLLVAGKLPAGGPQKALLEKYARDFEAANRYTANTFGGHAFDGITMLLDAVRHVGPDKARVREYLEHLQGFLGTGGVFTMSPQNHNGLSTKDMVLVVIKHGGWDIWK</sequence>
<dbReference type="InterPro" id="IPR000709">
    <property type="entry name" value="Leu_Ile_Val-bd"/>
</dbReference>
<dbReference type="Pfam" id="PF13458">
    <property type="entry name" value="Peripla_BP_6"/>
    <property type="match status" value="1"/>
</dbReference>
<evidence type="ECO:0000256" key="4">
    <source>
        <dbReference type="ARBA" id="ARBA00022970"/>
    </source>
</evidence>
<evidence type="ECO:0000259" key="5">
    <source>
        <dbReference type="Pfam" id="PF13458"/>
    </source>
</evidence>